<name>A0ACB6ZHT0_THEGA</name>
<comment type="caution">
    <text evidence="1">The sequence shown here is derived from an EMBL/GenBank/DDBJ whole genome shotgun (WGS) entry which is preliminary data.</text>
</comment>
<dbReference type="Proteomes" id="UP000886501">
    <property type="component" value="Unassembled WGS sequence"/>
</dbReference>
<gene>
    <name evidence="1" type="ORF">BDM02DRAFT_3115031</name>
</gene>
<evidence type="ECO:0000313" key="2">
    <source>
        <dbReference type="Proteomes" id="UP000886501"/>
    </source>
</evidence>
<keyword evidence="2" id="KW-1185">Reference proteome</keyword>
<dbReference type="EMBL" id="MU118009">
    <property type="protein sequence ID" value="KAF9648706.1"/>
    <property type="molecule type" value="Genomic_DNA"/>
</dbReference>
<reference evidence="1" key="1">
    <citation type="submission" date="2019-10" db="EMBL/GenBank/DDBJ databases">
        <authorList>
            <consortium name="DOE Joint Genome Institute"/>
            <person name="Kuo A."/>
            <person name="Miyauchi S."/>
            <person name="Kiss E."/>
            <person name="Drula E."/>
            <person name="Kohler A."/>
            <person name="Sanchez-Garcia M."/>
            <person name="Andreopoulos B."/>
            <person name="Barry K.W."/>
            <person name="Bonito G."/>
            <person name="Buee M."/>
            <person name="Carver A."/>
            <person name="Chen C."/>
            <person name="Cichocki N."/>
            <person name="Clum A."/>
            <person name="Culley D."/>
            <person name="Crous P.W."/>
            <person name="Fauchery L."/>
            <person name="Girlanda M."/>
            <person name="Hayes R."/>
            <person name="Keri Z."/>
            <person name="Labutti K."/>
            <person name="Lipzen A."/>
            <person name="Lombard V."/>
            <person name="Magnuson J."/>
            <person name="Maillard F."/>
            <person name="Morin E."/>
            <person name="Murat C."/>
            <person name="Nolan M."/>
            <person name="Ohm R."/>
            <person name="Pangilinan J."/>
            <person name="Pereira M."/>
            <person name="Perotto S."/>
            <person name="Peter M."/>
            <person name="Riley R."/>
            <person name="Sitrit Y."/>
            <person name="Stielow B."/>
            <person name="Szollosi G."/>
            <person name="Zifcakova L."/>
            <person name="Stursova M."/>
            <person name="Spatafora J.W."/>
            <person name="Tedersoo L."/>
            <person name="Vaario L.-M."/>
            <person name="Yamada A."/>
            <person name="Yan M."/>
            <person name="Wang P."/>
            <person name="Xu J."/>
            <person name="Bruns T."/>
            <person name="Baldrian P."/>
            <person name="Vilgalys R."/>
            <person name="Henrissat B."/>
            <person name="Grigoriev I.V."/>
            <person name="Hibbett D."/>
            <person name="Nagy L.G."/>
            <person name="Martin F.M."/>
        </authorList>
    </citation>
    <scope>NUCLEOTIDE SEQUENCE</scope>
    <source>
        <strain evidence="1">P2</strain>
    </source>
</reference>
<sequence>MTVQGPSLLLPSTPTSSVSTEITIGHVQLRDLVICPHERGVVNYVQGTSILEQNLFRSGSKRAIANLSFTPNTLSALCLPDSTTTLVAAGGQDAELHLSLHSSSSPSSSSSSSHHHRSSRPHWQYQTQLQGSINNSVMLTSLSLTKANVSSVEPRVAVSNNDCSVKFFEVNTRSAETSPTASRLKDLGVLRIDVPVNHSSVSPDGRTLLSVGDSPQVYLHHISGSSRLTFESIVKYSLVPYTPSIFTHQIYSPQYASPPLPASFSTSYSANGMKFAVASQEGVAVVWDVRSSKPLKVFETDRTRGRERRATGEASGFVYEEDLWDWSRGGSRAPGWGIRSIKFSPEGTDGKEVLVFTEHTSLLHLIDARTFETEQIVRVPDPTISCLRTSGRLGHRSTRSESAILNLPTTNSMRLPILTVDGSFSSDEELDDDGVVVVPRLGSTREEEDVSRLLRRHGLRTARTRPRPTRRRSEPLRDGDEDMEMTDVDEHEDRGDDMEVDELETECLSSAAGSRAASPTPITSYNPSSHTFSSPSLTTSTLSSGPPYVARRPRGTRTINPVSANSITTLRVLANASRARRQETLTEESLKTEDSLDLAGVCFDPTGSHVYVGSSKGVVEYRIKGAEKTWWSSTQWA</sequence>
<organism evidence="1 2">
    <name type="scientific">Thelephora ganbajun</name>
    <name type="common">Ganba fungus</name>
    <dbReference type="NCBI Taxonomy" id="370292"/>
    <lineage>
        <taxon>Eukaryota</taxon>
        <taxon>Fungi</taxon>
        <taxon>Dikarya</taxon>
        <taxon>Basidiomycota</taxon>
        <taxon>Agaricomycotina</taxon>
        <taxon>Agaricomycetes</taxon>
        <taxon>Thelephorales</taxon>
        <taxon>Thelephoraceae</taxon>
        <taxon>Thelephora</taxon>
    </lineage>
</organism>
<accession>A0ACB6ZHT0</accession>
<evidence type="ECO:0000313" key="1">
    <source>
        <dbReference type="EMBL" id="KAF9648706.1"/>
    </source>
</evidence>
<proteinExistence type="predicted"/>
<reference evidence="1" key="2">
    <citation type="journal article" date="2020" name="Nat. Commun.">
        <title>Large-scale genome sequencing of mycorrhizal fungi provides insights into the early evolution of symbiotic traits.</title>
        <authorList>
            <person name="Miyauchi S."/>
            <person name="Kiss E."/>
            <person name="Kuo A."/>
            <person name="Drula E."/>
            <person name="Kohler A."/>
            <person name="Sanchez-Garcia M."/>
            <person name="Morin E."/>
            <person name="Andreopoulos B."/>
            <person name="Barry K.W."/>
            <person name="Bonito G."/>
            <person name="Buee M."/>
            <person name="Carver A."/>
            <person name="Chen C."/>
            <person name="Cichocki N."/>
            <person name="Clum A."/>
            <person name="Culley D."/>
            <person name="Crous P.W."/>
            <person name="Fauchery L."/>
            <person name="Girlanda M."/>
            <person name="Hayes R.D."/>
            <person name="Keri Z."/>
            <person name="LaButti K."/>
            <person name="Lipzen A."/>
            <person name="Lombard V."/>
            <person name="Magnuson J."/>
            <person name="Maillard F."/>
            <person name="Murat C."/>
            <person name="Nolan M."/>
            <person name="Ohm R.A."/>
            <person name="Pangilinan J."/>
            <person name="Pereira M.F."/>
            <person name="Perotto S."/>
            <person name="Peter M."/>
            <person name="Pfister S."/>
            <person name="Riley R."/>
            <person name="Sitrit Y."/>
            <person name="Stielow J.B."/>
            <person name="Szollosi G."/>
            <person name="Zifcakova L."/>
            <person name="Stursova M."/>
            <person name="Spatafora J.W."/>
            <person name="Tedersoo L."/>
            <person name="Vaario L.M."/>
            <person name="Yamada A."/>
            <person name="Yan M."/>
            <person name="Wang P."/>
            <person name="Xu J."/>
            <person name="Bruns T."/>
            <person name="Baldrian P."/>
            <person name="Vilgalys R."/>
            <person name="Dunand C."/>
            <person name="Henrissat B."/>
            <person name="Grigoriev I.V."/>
            <person name="Hibbett D."/>
            <person name="Nagy L.G."/>
            <person name="Martin F.M."/>
        </authorList>
    </citation>
    <scope>NUCLEOTIDE SEQUENCE</scope>
    <source>
        <strain evidence="1">P2</strain>
    </source>
</reference>
<protein>
    <submittedName>
        <fullName evidence="1">Uncharacterized protein</fullName>
    </submittedName>
</protein>